<evidence type="ECO:0000313" key="4">
    <source>
        <dbReference type="Proteomes" id="UP001501337"/>
    </source>
</evidence>
<feature type="compositionally biased region" description="Acidic residues" evidence="1">
    <location>
        <begin position="351"/>
        <end position="367"/>
    </location>
</feature>
<feature type="compositionally biased region" description="Acidic residues" evidence="1">
    <location>
        <begin position="956"/>
        <end position="967"/>
    </location>
</feature>
<sequence length="977" mass="107183">MNVDTRLTTKQWFKSKLFWLLFVILLYTLIGFFLVPYLVKSYTHDLFQEKFGWEGGPADVSFNPFEFALQMKDLDVWDESGTRVLGFSELAVNFDLGSIYYQAWTLEPSHVNDAYVFVEVDESGETNFGKAYDEHATVEETSEPAGSLPRILLKKIVIADAQFEVDDQSQGQLVEHDVSPVNLIVEDFVTYEGRDGRYSASMTFGESQALEWEGSIDAEPYRSRGVIDLSSFKVPHLWPYVEPYVNYRITEGEVSARVNYDFSLPSADDQPLHLTLSKGEVEFSNVKAAIPNTDAFDDESLGTMKALGVHDLSYDYAKSELAIDEAYLRGLDLSLVRNDSGQINLLWPYADDNDSEQGGETESENESDAASNSSDTNDPFKWQISKTDISESRLTWTDNTLENPAAISLNSIAATMQNLDQNLDEAKAFEASLQPENSGAISLQGTVTPATVEATTSLTIDALSIPLAQNYVSEFMNVRLNSGTVSAQGQLKLTGDNQIGSFDGTITSEDFDASDPVLEEALLGWESVTVEPLQVVFQPVEIDIETITLSKPSGQFRIGEDGNTNFSALTTEGGEEQQADSGGTESDDSIAAEAPPFINIARIQINEAQFHFMDNSLEPAVDLPMESLNGSITELSSAQQVRSDVALEGAVGEFGEVGIEGTVNPLAEQLFVDLGINVENFSLTQVSPYSVKFLGRKIEEGKLRLKLEYLVQDGELDASNSIVISDFSFGEKVESESALDLPIDLAIALLKDRSGRISLDVPVDGSLDDPDFDISAILWQAFQDVLKKAVTSPFALVGKLLGGDEEKLEAIRFDAGSHTLSGPASESLKQLSRALQERPSLTLAVQGRAVREIDGPALAQARLDKALEDRRQKGLDEVAAYRDYLRSEGVELPTPQDESASDEYVEAHRTASLETAKVSEDALQRLAVSRSQSIGKALATDYQVDPEQLQTSAPDIDAEAEGEDNEQVEVRFQLSAR</sequence>
<protein>
    <submittedName>
        <fullName evidence="3">DUF748 domain-containing protein</fullName>
    </submittedName>
</protein>
<dbReference type="Proteomes" id="UP001501337">
    <property type="component" value="Unassembled WGS sequence"/>
</dbReference>
<feature type="region of interest" description="Disordered" evidence="1">
    <location>
        <begin position="348"/>
        <end position="382"/>
    </location>
</feature>
<dbReference type="Pfam" id="PF05359">
    <property type="entry name" value="DUF748"/>
    <property type="match status" value="1"/>
</dbReference>
<organism evidence="3 4">
    <name type="scientific">Allohahella marinimesophila</name>
    <dbReference type="NCBI Taxonomy" id="1054972"/>
    <lineage>
        <taxon>Bacteria</taxon>
        <taxon>Pseudomonadati</taxon>
        <taxon>Pseudomonadota</taxon>
        <taxon>Gammaproteobacteria</taxon>
        <taxon>Oceanospirillales</taxon>
        <taxon>Hahellaceae</taxon>
        <taxon>Allohahella</taxon>
    </lineage>
</organism>
<evidence type="ECO:0000256" key="1">
    <source>
        <dbReference type="SAM" id="MobiDB-lite"/>
    </source>
</evidence>
<dbReference type="RefSeq" id="WP_344808737.1">
    <property type="nucleotide sequence ID" value="NZ_BAABBO010000018.1"/>
</dbReference>
<keyword evidence="4" id="KW-1185">Reference proteome</keyword>
<proteinExistence type="predicted"/>
<dbReference type="EMBL" id="BAABBO010000018">
    <property type="protein sequence ID" value="GAA3974655.1"/>
    <property type="molecule type" value="Genomic_DNA"/>
</dbReference>
<keyword evidence="2" id="KW-0472">Membrane</keyword>
<name>A0ABP7Q0W1_9GAMM</name>
<feature type="region of interest" description="Disordered" evidence="1">
    <location>
        <begin position="564"/>
        <end position="588"/>
    </location>
</feature>
<keyword evidence="2" id="KW-0812">Transmembrane</keyword>
<evidence type="ECO:0000313" key="3">
    <source>
        <dbReference type="EMBL" id="GAA3974655.1"/>
    </source>
</evidence>
<feature type="transmembrane region" description="Helical" evidence="2">
    <location>
        <begin position="17"/>
        <end position="39"/>
    </location>
</feature>
<accession>A0ABP7Q0W1</accession>
<evidence type="ECO:0000256" key="2">
    <source>
        <dbReference type="SAM" id="Phobius"/>
    </source>
</evidence>
<feature type="region of interest" description="Disordered" evidence="1">
    <location>
        <begin position="939"/>
        <end position="977"/>
    </location>
</feature>
<feature type="compositionally biased region" description="Low complexity" evidence="1">
    <location>
        <begin position="368"/>
        <end position="377"/>
    </location>
</feature>
<comment type="caution">
    <text evidence="3">The sequence shown here is derived from an EMBL/GenBank/DDBJ whole genome shotgun (WGS) entry which is preliminary data.</text>
</comment>
<gene>
    <name evidence="3" type="ORF">GCM10022278_34610</name>
</gene>
<reference evidence="4" key="1">
    <citation type="journal article" date="2019" name="Int. J. Syst. Evol. Microbiol.">
        <title>The Global Catalogue of Microorganisms (GCM) 10K type strain sequencing project: providing services to taxonomists for standard genome sequencing and annotation.</title>
        <authorList>
            <consortium name="The Broad Institute Genomics Platform"/>
            <consortium name="The Broad Institute Genome Sequencing Center for Infectious Disease"/>
            <person name="Wu L."/>
            <person name="Ma J."/>
        </authorList>
    </citation>
    <scope>NUCLEOTIDE SEQUENCE [LARGE SCALE GENOMIC DNA]</scope>
    <source>
        <strain evidence="4">JCM 17555</strain>
    </source>
</reference>
<dbReference type="InterPro" id="IPR008023">
    <property type="entry name" value="DUF748"/>
</dbReference>
<keyword evidence="2" id="KW-1133">Transmembrane helix</keyword>